<dbReference type="STRING" id="36087.A0A077ZHY9"/>
<organism evidence="2 3">
    <name type="scientific">Trichuris trichiura</name>
    <name type="common">Whipworm</name>
    <name type="synonym">Trichocephalus trichiurus</name>
    <dbReference type="NCBI Taxonomy" id="36087"/>
    <lineage>
        <taxon>Eukaryota</taxon>
        <taxon>Metazoa</taxon>
        <taxon>Ecdysozoa</taxon>
        <taxon>Nematoda</taxon>
        <taxon>Enoplea</taxon>
        <taxon>Dorylaimia</taxon>
        <taxon>Trichinellida</taxon>
        <taxon>Trichuridae</taxon>
        <taxon>Trichuris</taxon>
    </lineage>
</organism>
<protein>
    <submittedName>
        <fullName evidence="2">Uncharacterized protein</fullName>
    </submittedName>
</protein>
<dbReference type="Gene3D" id="3.30.420.10">
    <property type="entry name" value="Ribonuclease H-like superfamily/Ribonuclease H"/>
    <property type="match status" value="1"/>
</dbReference>
<dbReference type="OrthoDB" id="5985335at2759"/>
<evidence type="ECO:0000313" key="3">
    <source>
        <dbReference type="Proteomes" id="UP000030665"/>
    </source>
</evidence>
<evidence type="ECO:0000256" key="1">
    <source>
        <dbReference type="SAM" id="MobiDB-lite"/>
    </source>
</evidence>
<dbReference type="GO" id="GO:0003676">
    <property type="term" value="F:nucleic acid binding"/>
    <property type="evidence" value="ECO:0007669"/>
    <property type="project" value="InterPro"/>
</dbReference>
<dbReference type="Proteomes" id="UP000030665">
    <property type="component" value="Unassembled WGS sequence"/>
</dbReference>
<dbReference type="AlphaFoldDB" id="A0A077ZHY9"/>
<name>A0A077ZHY9_TRITR</name>
<proteinExistence type="predicted"/>
<keyword evidence="3" id="KW-1185">Reference proteome</keyword>
<sequence length="135" mass="15116">MSDGKTLMQTMKSSFSNFPPHQANCHSPPRSPIHHWEFTAEDLQLFCRNNLAKSAQVSPYYPQSSGEAERMVQTVKDSLKRTMYGNWSSRLCSVLLTNSVISSVATGQTPAERNGTKTEDVFEHISPKHLDGRTT</sequence>
<reference evidence="2" key="2">
    <citation type="submission" date="2014-03" db="EMBL/GenBank/DDBJ databases">
        <title>The whipworm genome and dual-species transcriptomics of an intimate host-pathogen interaction.</title>
        <authorList>
            <person name="Foth B.J."/>
            <person name="Tsai I.J."/>
            <person name="Reid A.J."/>
            <person name="Bancroft A.J."/>
            <person name="Nichol S."/>
            <person name="Tracey A."/>
            <person name="Holroyd N."/>
            <person name="Cotton J.A."/>
            <person name="Stanley E.J."/>
            <person name="Zarowiecki M."/>
            <person name="Liu J.Z."/>
            <person name="Huckvale T."/>
            <person name="Cooper P.J."/>
            <person name="Grencis R.K."/>
            <person name="Berriman M."/>
        </authorList>
    </citation>
    <scope>NUCLEOTIDE SEQUENCE [LARGE SCALE GENOMIC DNA]</scope>
</reference>
<dbReference type="EMBL" id="HG806287">
    <property type="protein sequence ID" value="CDW58215.1"/>
    <property type="molecule type" value="Genomic_DNA"/>
</dbReference>
<dbReference type="InterPro" id="IPR012337">
    <property type="entry name" value="RNaseH-like_sf"/>
</dbReference>
<accession>A0A077ZHY9</accession>
<reference evidence="2" key="1">
    <citation type="submission" date="2014-01" db="EMBL/GenBank/DDBJ databases">
        <authorList>
            <person name="Aslett M."/>
        </authorList>
    </citation>
    <scope>NUCLEOTIDE SEQUENCE</scope>
</reference>
<dbReference type="InterPro" id="IPR036397">
    <property type="entry name" value="RNaseH_sf"/>
</dbReference>
<feature type="compositionally biased region" description="Basic and acidic residues" evidence="1">
    <location>
        <begin position="114"/>
        <end position="135"/>
    </location>
</feature>
<feature type="region of interest" description="Disordered" evidence="1">
    <location>
        <begin position="106"/>
        <end position="135"/>
    </location>
</feature>
<evidence type="ECO:0000313" key="2">
    <source>
        <dbReference type="EMBL" id="CDW58215.1"/>
    </source>
</evidence>
<dbReference type="SUPFAM" id="SSF53098">
    <property type="entry name" value="Ribonuclease H-like"/>
    <property type="match status" value="1"/>
</dbReference>
<gene>
    <name evidence="2" type="ORF">TTRE_0000652201</name>
</gene>